<comment type="caution">
    <text evidence="3">The sequence shown here is derived from an EMBL/GenBank/DDBJ whole genome shotgun (WGS) entry which is preliminary data.</text>
</comment>
<feature type="transmembrane region" description="Helical" evidence="1">
    <location>
        <begin position="120"/>
        <end position="141"/>
    </location>
</feature>
<dbReference type="PANTHER" id="PTHR40763">
    <property type="entry name" value="MEMBRANE PROTEIN-RELATED"/>
    <property type="match status" value="1"/>
</dbReference>
<evidence type="ECO:0000256" key="1">
    <source>
        <dbReference type="SAM" id="Phobius"/>
    </source>
</evidence>
<protein>
    <submittedName>
        <fullName evidence="3">DUF1707 domain-containing protein</fullName>
    </submittedName>
</protein>
<feature type="transmembrane region" description="Helical" evidence="1">
    <location>
        <begin position="95"/>
        <end position="114"/>
    </location>
</feature>
<proteinExistence type="predicted"/>
<reference evidence="4" key="1">
    <citation type="journal article" date="2019" name="Int. J. Syst. Evol. Microbiol.">
        <title>The Global Catalogue of Microorganisms (GCM) 10K type strain sequencing project: providing services to taxonomists for standard genome sequencing and annotation.</title>
        <authorList>
            <consortium name="The Broad Institute Genomics Platform"/>
            <consortium name="The Broad Institute Genome Sequencing Center for Infectious Disease"/>
            <person name="Wu L."/>
            <person name="Ma J."/>
        </authorList>
    </citation>
    <scope>NUCLEOTIDE SEQUENCE [LARGE SCALE GENOMIC DNA]</scope>
    <source>
        <strain evidence="4">XZYJ18</strain>
    </source>
</reference>
<dbReference type="EMBL" id="JBHSFQ010000003">
    <property type="protein sequence ID" value="MFC4561145.1"/>
    <property type="molecule type" value="Genomic_DNA"/>
</dbReference>
<keyword evidence="1" id="KW-0472">Membrane</keyword>
<gene>
    <name evidence="3" type="ORF">ACFO4E_04660</name>
</gene>
<organism evidence="3 4">
    <name type="scientific">Nocardiopsis mangrovi</name>
    <dbReference type="NCBI Taxonomy" id="1179818"/>
    <lineage>
        <taxon>Bacteria</taxon>
        <taxon>Bacillati</taxon>
        <taxon>Actinomycetota</taxon>
        <taxon>Actinomycetes</taxon>
        <taxon>Streptosporangiales</taxon>
        <taxon>Nocardiopsidaceae</taxon>
        <taxon>Nocardiopsis</taxon>
    </lineage>
</organism>
<evidence type="ECO:0000259" key="2">
    <source>
        <dbReference type="Pfam" id="PF08044"/>
    </source>
</evidence>
<keyword evidence="1" id="KW-1133">Transmembrane helix</keyword>
<dbReference type="Proteomes" id="UP001595923">
    <property type="component" value="Unassembled WGS sequence"/>
</dbReference>
<keyword evidence="1" id="KW-0812">Transmembrane</keyword>
<sequence length="160" mass="17765">MDGERVPPEQMRASDADRDACAERLARAFQEGRLKLDEYHERLDLAVRATTMGDLAALTRDLPIPPPVPVPVAVPETADTDADPEWRDRLEPWRGLAAVSVILIAIWAVTSLISQTYLPFWPLIPLGFMFLFTLASTIATPPNSPTRRDRRLGHGDPDGL</sequence>
<dbReference type="RefSeq" id="WP_378571762.1">
    <property type="nucleotide sequence ID" value="NZ_JBHSFQ010000003.1"/>
</dbReference>
<dbReference type="InterPro" id="IPR012551">
    <property type="entry name" value="DUF1707_SHOCT-like"/>
</dbReference>
<feature type="domain" description="DUF1707" evidence="2">
    <location>
        <begin position="11"/>
        <end position="63"/>
    </location>
</feature>
<name>A0ABV9DQG4_9ACTN</name>
<accession>A0ABV9DQG4</accession>
<keyword evidence="4" id="KW-1185">Reference proteome</keyword>
<dbReference type="PANTHER" id="PTHR40763:SF4">
    <property type="entry name" value="DUF1707 DOMAIN-CONTAINING PROTEIN"/>
    <property type="match status" value="1"/>
</dbReference>
<evidence type="ECO:0000313" key="4">
    <source>
        <dbReference type="Proteomes" id="UP001595923"/>
    </source>
</evidence>
<dbReference type="Pfam" id="PF08044">
    <property type="entry name" value="DUF1707"/>
    <property type="match status" value="1"/>
</dbReference>
<evidence type="ECO:0000313" key="3">
    <source>
        <dbReference type="EMBL" id="MFC4561145.1"/>
    </source>
</evidence>